<comment type="similarity">
    <text evidence="2">Belongs to the HesA/MoeB/ThiF family.</text>
</comment>
<dbReference type="GO" id="GO:0008146">
    <property type="term" value="F:sulfotransferase activity"/>
    <property type="evidence" value="ECO:0007669"/>
    <property type="project" value="TreeGrafter"/>
</dbReference>
<dbReference type="GO" id="GO:0005829">
    <property type="term" value="C:cytosol"/>
    <property type="evidence" value="ECO:0007669"/>
    <property type="project" value="TreeGrafter"/>
</dbReference>
<protein>
    <recommendedName>
        <fullName evidence="10">Molybdopterin-synthase adenylyltransferase</fullName>
        <ecNumber evidence="9">2.7.7.80</ecNumber>
    </recommendedName>
    <alternativeName>
        <fullName evidence="13">MoaD protein adenylase</fullName>
    </alternativeName>
    <alternativeName>
        <fullName evidence="11">Molybdopterin-converting factor subunit 1 adenylase</fullName>
    </alternativeName>
    <alternativeName>
        <fullName evidence="12">Sulfur carrier protein MoaD adenylyltransferase</fullName>
    </alternativeName>
</protein>
<dbReference type="FunFam" id="3.40.50.720:FF:000033">
    <property type="entry name" value="Adenylyltransferase and sulfurtransferase MOCS3"/>
    <property type="match status" value="1"/>
</dbReference>
<evidence type="ECO:0000256" key="3">
    <source>
        <dbReference type="ARBA" id="ARBA00022679"/>
    </source>
</evidence>
<dbReference type="GO" id="GO:0061605">
    <property type="term" value="F:molybdopterin-synthase adenylyltransferase activity"/>
    <property type="evidence" value="ECO:0007669"/>
    <property type="project" value="UniProtKB-EC"/>
</dbReference>
<dbReference type="Gene3D" id="3.40.50.720">
    <property type="entry name" value="NAD(P)-binding Rossmann-like Domain"/>
    <property type="match status" value="1"/>
</dbReference>
<dbReference type="CDD" id="cd00757">
    <property type="entry name" value="ThiF_MoeB_HesA_family"/>
    <property type="match status" value="1"/>
</dbReference>
<dbReference type="PANTHER" id="PTHR10953">
    <property type="entry name" value="UBIQUITIN-ACTIVATING ENZYME E1"/>
    <property type="match status" value="1"/>
</dbReference>
<evidence type="ECO:0000256" key="1">
    <source>
        <dbReference type="ARBA" id="ARBA00005046"/>
    </source>
</evidence>
<dbReference type="InterPro" id="IPR000594">
    <property type="entry name" value="ThiF_NAD_FAD-bd"/>
</dbReference>
<organism evidence="15 16">
    <name type="scientific">Fluviicoccus keumensis</name>
    <dbReference type="NCBI Taxonomy" id="1435465"/>
    <lineage>
        <taxon>Bacteria</taxon>
        <taxon>Pseudomonadati</taxon>
        <taxon>Pseudomonadota</taxon>
        <taxon>Gammaproteobacteria</taxon>
        <taxon>Moraxellales</taxon>
        <taxon>Moraxellaceae</taxon>
        <taxon>Fluviicoccus</taxon>
    </lineage>
</organism>
<sequence length="253" mass="27026">MLTDAELMRYNRQILMPQWDIAAQEKIRAARVLIVGMGGLGCPVSLYLASAGVGELWLADFDTVEESNLQRQVLFREEDIGCPKAEAAARQLAKVNPHVTLKPLVRALDADSLPALLADVDLVLDCTDNFSTRDAVNRACVMAGKPLVSAAAIGMSGQLSVFHGQGDRPCYRCLYPEGDAGSATCSESGVLATVVGVMGTLQAHEALKCLSGVGVPLFGKLVVWEGESSMWRTLAFRRDPACSVCGNPEVSKS</sequence>
<evidence type="ECO:0000256" key="6">
    <source>
        <dbReference type="ARBA" id="ARBA00052218"/>
    </source>
</evidence>
<dbReference type="GO" id="GO:0004792">
    <property type="term" value="F:thiosulfate-cyanide sulfurtransferase activity"/>
    <property type="evidence" value="ECO:0007669"/>
    <property type="project" value="TreeGrafter"/>
</dbReference>
<evidence type="ECO:0000256" key="8">
    <source>
        <dbReference type="ARBA" id="ARBA00063809"/>
    </source>
</evidence>
<gene>
    <name evidence="15" type="ORF">EV700_1589</name>
</gene>
<dbReference type="GO" id="GO:0008641">
    <property type="term" value="F:ubiquitin-like modifier activating enzyme activity"/>
    <property type="evidence" value="ECO:0007669"/>
    <property type="project" value="InterPro"/>
</dbReference>
<dbReference type="NCBIfam" id="NF004281">
    <property type="entry name" value="PRK05690.1"/>
    <property type="match status" value="1"/>
</dbReference>
<dbReference type="InterPro" id="IPR035985">
    <property type="entry name" value="Ubiquitin-activating_enz"/>
</dbReference>
<dbReference type="Pfam" id="PF00899">
    <property type="entry name" value="ThiF"/>
    <property type="match status" value="1"/>
</dbReference>
<dbReference type="RefSeq" id="WP_130412472.1">
    <property type="nucleotide sequence ID" value="NZ_SHKX01000011.1"/>
</dbReference>
<dbReference type="SUPFAM" id="SSF69572">
    <property type="entry name" value="Activating enzymes of the ubiquitin-like proteins"/>
    <property type="match status" value="1"/>
</dbReference>
<evidence type="ECO:0000256" key="10">
    <source>
        <dbReference type="ARBA" id="ARBA00073635"/>
    </source>
</evidence>
<dbReference type="OrthoDB" id="9804286at2"/>
<evidence type="ECO:0000256" key="5">
    <source>
        <dbReference type="ARBA" id="ARBA00022840"/>
    </source>
</evidence>
<keyword evidence="15" id="KW-0548">Nucleotidyltransferase</keyword>
<dbReference type="GO" id="GO:0005524">
    <property type="term" value="F:ATP binding"/>
    <property type="evidence" value="ECO:0007669"/>
    <property type="project" value="UniProtKB-KW"/>
</dbReference>
<reference evidence="15 16" key="1">
    <citation type="submission" date="2019-02" db="EMBL/GenBank/DDBJ databases">
        <title>Genomic Encyclopedia of Type Strains, Phase IV (KMG-IV): sequencing the most valuable type-strain genomes for metagenomic binning, comparative biology and taxonomic classification.</title>
        <authorList>
            <person name="Goeker M."/>
        </authorList>
    </citation>
    <scope>NUCLEOTIDE SEQUENCE [LARGE SCALE GENOMIC DNA]</scope>
    <source>
        <strain evidence="15 16">DSM 105135</strain>
    </source>
</reference>
<evidence type="ECO:0000256" key="11">
    <source>
        <dbReference type="ARBA" id="ARBA00075110"/>
    </source>
</evidence>
<evidence type="ECO:0000256" key="9">
    <source>
        <dbReference type="ARBA" id="ARBA00066884"/>
    </source>
</evidence>
<evidence type="ECO:0000313" key="16">
    <source>
        <dbReference type="Proteomes" id="UP000292423"/>
    </source>
</evidence>
<evidence type="ECO:0000256" key="7">
    <source>
        <dbReference type="ARBA" id="ARBA00055169"/>
    </source>
</evidence>
<dbReference type="EC" id="2.7.7.80" evidence="9"/>
<comment type="pathway">
    <text evidence="1">Cofactor biosynthesis; molybdopterin biosynthesis.</text>
</comment>
<name>A0A4Q7ZAN9_9GAMM</name>
<comment type="caution">
    <text evidence="15">The sequence shown here is derived from an EMBL/GenBank/DDBJ whole genome shotgun (WGS) entry which is preliminary data.</text>
</comment>
<dbReference type="Proteomes" id="UP000292423">
    <property type="component" value="Unassembled WGS sequence"/>
</dbReference>
<comment type="subunit">
    <text evidence="8">Homodimer. Forms a stable heterotetrameric complex of 2 MoeB and 2 MoaD during adenylation of MoaD.</text>
</comment>
<keyword evidence="4" id="KW-0547">Nucleotide-binding</keyword>
<evidence type="ECO:0000313" key="15">
    <source>
        <dbReference type="EMBL" id="RZU47194.1"/>
    </source>
</evidence>
<evidence type="ECO:0000259" key="14">
    <source>
        <dbReference type="Pfam" id="PF00899"/>
    </source>
</evidence>
<accession>A0A4Q7ZAN9</accession>
<evidence type="ECO:0000256" key="2">
    <source>
        <dbReference type="ARBA" id="ARBA00009919"/>
    </source>
</evidence>
<keyword evidence="3 15" id="KW-0808">Transferase</keyword>
<dbReference type="EMBL" id="SHKX01000011">
    <property type="protein sequence ID" value="RZU47194.1"/>
    <property type="molecule type" value="Genomic_DNA"/>
</dbReference>
<keyword evidence="5" id="KW-0067">ATP-binding</keyword>
<dbReference type="PANTHER" id="PTHR10953:SF194">
    <property type="entry name" value="MOLYBDOPTERIN-SYNTHASE ADENYLYLTRANSFERASE"/>
    <property type="match status" value="1"/>
</dbReference>
<evidence type="ECO:0000256" key="12">
    <source>
        <dbReference type="ARBA" id="ARBA00075328"/>
    </source>
</evidence>
<comment type="catalytic activity">
    <reaction evidence="6">
        <text>[molybdopterin-synthase sulfur-carrier protein]-C-terminal Gly-Gly + ATP + H(+) = [molybdopterin-synthase sulfur-carrier protein]-C-terminal Gly-Gly-AMP + diphosphate</text>
        <dbReference type="Rhea" id="RHEA:43616"/>
        <dbReference type="Rhea" id="RHEA-COMP:12159"/>
        <dbReference type="Rhea" id="RHEA-COMP:12202"/>
        <dbReference type="ChEBI" id="CHEBI:15378"/>
        <dbReference type="ChEBI" id="CHEBI:30616"/>
        <dbReference type="ChEBI" id="CHEBI:33019"/>
        <dbReference type="ChEBI" id="CHEBI:90618"/>
        <dbReference type="ChEBI" id="CHEBI:90778"/>
        <dbReference type="EC" id="2.7.7.80"/>
    </reaction>
</comment>
<dbReference type="AlphaFoldDB" id="A0A4Q7ZAN9"/>
<keyword evidence="16" id="KW-1185">Reference proteome</keyword>
<dbReference type="InterPro" id="IPR045886">
    <property type="entry name" value="ThiF/MoeB/HesA"/>
</dbReference>
<proteinExistence type="inferred from homology"/>
<evidence type="ECO:0000256" key="13">
    <source>
        <dbReference type="ARBA" id="ARBA00078531"/>
    </source>
</evidence>
<evidence type="ECO:0000256" key="4">
    <source>
        <dbReference type="ARBA" id="ARBA00022741"/>
    </source>
</evidence>
<comment type="function">
    <text evidence="7">Catalyzes the adenylation by ATP of the carboxyl group of the C-terminal glycine of sulfur carrier protein MoaD.</text>
</comment>
<feature type="domain" description="THIF-type NAD/FAD binding fold" evidence="14">
    <location>
        <begin position="10"/>
        <end position="244"/>
    </location>
</feature>